<accession>A0A840S748</accession>
<comment type="caution">
    <text evidence="2">The sequence shown here is derived from an EMBL/GenBank/DDBJ whole genome shotgun (WGS) entry which is preliminary data.</text>
</comment>
<name>A0A840S748_9BURK</name>
<gene>
    <name evidence="2" type="ORF">HNQ51_002822</name>
</gene>
<evidence type="ECO:0000313" key="2">
    <source>
        <dbReference type="EMBL" id="MBB5205503.1"/>
    </source>
</evidence>
<dbReference type="RefSeq" id="WP_175423607.1">
    <property type="nucleotide sequence ID" value="NZ_CP040709.1"/>
</dbReference>
<dbReference type="AlphaFoldDB" id="A0A840S748"/>
<feature type="chain" id="PRO_5033048950" evidence="1">
    <location>
        <begin position="24"/>
        <end position="141"/>
    </location>
</feature>
<dbReference type="EMBL" id="JACHHO010000004">
    <property type="protein sequence ID" value="MBB5205503.1"/>
    <property type="molecule type" value="Genomic_DNA"/>
</dbReference>
<keyword evidence="1" id="KW-0732">Signal</keyword>
<evidence type="ECO:0000313" key="3">
    <source>
        <dbReference type="Proteomes" id="UP000554837"/>
    </source>
</evidence>
<protein>
    <submittedName>
        <fullName evidence="2">Uncharacterized protein (DUF2141 family)</fullName>
    </submittedName>
</protein>
<organism evidence="2 3">
    <name type="scientific">Inhella inkyongensis</name>
    <dbReference type="NCBI Taxonomy" id="392593"/>
    <lineage>
        <taxon>Bacteria</taxon>
        <taxon>Pseudomonadati</taxon>
        <taxon>Pseudomonadota</taxon>
        <taxon>Betaproteobacteria</taxon>
        <taxon>Burkholderiales</taxon>
        <taxon>Sphaerotilaceae</taxon>
        <taxon>Inhella</taxon>
    </lineage>
</organism>
<proteinExistence type="predicted"/>
<dbReference type="Proteomes" id="UP000554837">
    <property type="component" value="Unassembled WGS sequence"/>
</dbReference>
<sequence>MFKHPLTRSLMLAAALGSGTAQAASLELTIEGIKAAEGHLLIAVYDRAEVWLRGAPLTGARAKAEAGSVTVTLADLPEGAVVAISALQDLNGNGRMDKNAMGMPVEPYGFSRDAAGSFGPPNFEAAKITVTGVTKAKLTLN</sequence>
<reference evidence="2 3" key="1">
    <citation type="submission" date="2020-08" db="EMBL/GenBank/DDBJ databases">
        <title>Genomic Encyclopedia of Type Strains, Phase IV (KMG-IV): sequencing the most valuable type-strain genomes for metagenomic binning, comparative biology and taxonomic classification.</title>
        <authorList>
            <person name="Goeker M."/>
        </authorList>
    </citation>
    <scope>NUCLEOTIDE SEQUENCE [LARGE SCALE GENOMIC DNA]</scope>
    <source>
        <strain evidence="2 3">DSM 23958</strain>
    </source>
</reference>
<keyword evidence="3" id="KW-1185">Reference proteome</keyword>
<feature type="signal peptide" evidence="1">
    <location>
        <begin position="1"/>
        <end position="23"/>
    </location>
</feature>
<dbReference type="InterPro" id="IPR018673">
    <property type="entry name" value="DUF2141"/>
</dbReference>
<dbReference type="Pfam" id="PF09912">
    <property type="entry name" value="DUF2141"/>
    <property type="match status" value="1"/>
</dbReference>
<evidence type="ECO:0000256" key="1">
    <source>
        <dbReference type="SAM" id="SignalP"/>
    </source>
</evidence>